<dbReference type="SUPFAM" id="SSF49493">
    <property type="entry name" value="HSP40/DnaJ peptide-binding domain"/>
    <property type="match status" value="2"/>
</dbReference>
<keyword evidence="4" id="KW-0346">Stress response</keyword>
<proteinExistence type="predicted"/>
<dbReference type="InterPro" id="IPR018253">
    <property type="entry name" value="DnaJ_domain_CS"/>
</dbReference>
<feature type="region of interest" description="Disordered" evidence="2">
    <location>
        <begin position="106"/>
        <end position="125"/>
    </location>
</feature>
<dbReference type="Pfam" id="PF01556">
    <property type="entry name" value="DnaJ_C"/>
    <property type="match status" value="1"/>
</dbReference>
<dbReference type="PROSITE" id="PS50076">
    <property type="entry name" value="DNAJ_2"/>
    <property type="match status" value="1"/>
</dbReference>
<keyword evidence="1" id="KW-0143">Chaperone</keyword>
<dbReference type="InterPro" id="IPR002939">
    <property type="entry name" value="DnaJ_C"/>
</dbReference>
<evidence type="ECO:0000313" key="5">
    <source>
        <dbReference type="Proteomes" id="UP000224006"/>
    </source>
</evidence>
<name>A0A2A9MDT5_BESBE</name>
<dbReference type="CDD" id="cd10747">
    <property type="entry name" value="DnaJ_C"/>
    <property type="match status" value="1"/>
</dbReference>
<reference evidence="4 5" key="1">
    <citation type="submission" date="2017-09" db="EMBL/GenBank/DDBJ databases">
        <title>Genome sequencing of Besnoitia besnoiti strain Bb-Ger1.</title>
        <authorList>
            <person name="Schares G."/>
            <person name="Venepally P."/>
            <person name="Lorenzi H.A."/>
        </authorList>
    </citation>
    <scope>NUCLEOTIDE SEQUENCE [LARGE SCALE GENOMIC DNA]</scope>
    <source>
        <strain evidence="4 5">Bb-Ger1</strain>
    </source>
</reference>
<dbReference type="InterPro" id="IPR051339">
    <property type="entry name" value="DnaJ_subfamily_B"/>
</dbReference>
<dbReference type="InterPro" id="IPR008971">
    <property type="entry name" value="HSP40/DnaJ_pept-bd"/>
</dbReference>
<evidence type="ECO:0000256" key="2">
    <source>
        <dbReference type="SAM" id="MobiDB-lite"/>
    </source>
</evidence>
<dbReference type="KEGG" id="bbes:BESB_048600"/>
<dbReference type="CDD" id="cd06257">
    <property type="entry name" value="DnaJ"/>
    <property type="match status" value="1"/>
</dbReference>
<dbReference type="STRING" id="94643.A0A2A9MDT5"/>
<dbReference type="GO" id="GO:0005829">
    <property type="term" value="C:cytosol"/>
    <property type="evidence" value="ECO:0007669"/>
    <property type="project" value="TreeGrafter"/>
</dbReference>
<dbReference type="Gene3D" id="1.10.287.110">
    <property type="entry name" value="DnaJ domain"/>
    <property type="match status" value="1"/>
</dbReference>
<dbReference type="SUPFAM" id="SSF46565">
    <property type="entry name" value="Chaperone J-domain"/>
    <property type="match status" value="1"/>
</dbReference>
<organism evidence="4 5">
    <name type="scientific">Besnoitia besnoiti</name>
    <name type="common">Apicomplexan protozoan</name>
    <dbReference type="NCBI Taxonomy" id="94643"/>
    <lineage>
        <taxon>Eukaryota</taxon>
        <taxon>Sar</taxon>
        <taxon>Alveolata</taxon>
        <taxon>Apicomplexa</taxon>
        <taxon>Conoidasida</taxon>
        <taxon>Coccidia</taxon>
        <taxon>Eucoccidiorida</taxon>
        <taxon>Eimeriorina</taxon>
        <taxon>Sarcocystidae</taxon>
        <taxon>Besnoitia</taxon>
    </lineage>
</organism>
<sequence length="371" mass="40749">MCTTLRKSIDLRFHAQISLSGGVSRVRLPCLLCLLQDYYKILGVSKDASDTDLKKAYRKLAMKWHPDKHADADAKKKAEAQFKDIAEAYDVLSDKEKRQIYDQFGEEGLKSGGSPSGGGGPGGPRANFVYREVDPSELFSRFFGSDRMFFGGDDDFGPFGGVGMGAHGAGFPFRMHHAGSSGSFGARGPSKPKTYEVDLSLSLEELYTGTKKKLKITRTRYRGGQMLKEDNVLSIDVKPGWKEGTKITFAGEGDQDGPNSPPGDVVFVVKTKPNGRFVRDGNHLIHKVSIPLVKALTGFTVPIESLDGRSLKVKVDTIVTPKSRKIVPNEGMPISKRPGEKGDLILEFDIHFPKNLTEDQKTKLKDVLPNV</sequence>
<dbReference type="RefSeq" id="XP_029220677.1">
    <property type="nucleotide sequence ID" value="XM_029363311.1"/>
</dbReference>
<dbReference type="OrthoDB" id="550424at2759"/>
<dbReference type="Gene3D" id="2.60.260.20">
    <property type="entry name" value="Urease metallochaperone UreE, N-terminal domain"/>
    <property type="match status" value="2"/>
</dbReference>
<evidence type="ECO:0000256" key="1">
    <source>
        <dbReference type="ARBA" id="ARBA00023186"/>
    </source>
</evidence>
<dbReference type="PROSITE" id="PS00636">
    <property type="entry name" value="DNAJ_1"/>
    <property type="match status" value="1"/>
</dbReference>
<dbReference type="InterPro" id="IPR001623">
    <property type="entry name" value="DnaJ_domain"/>
</dbReference>
<evidence type="ECO:0000259" key="3">
    <source>
        <dbReference type="PROSITE" id="PS50076"/>
    </source>
</evidence>
<dbReference type="PANTHER" id="PTHR24078:SF553">
    <property type="entry name" value="DNAJ HOMOLOG SUBFAMILY B MEMBER 5"/>
    <property type="match status" value="1"/>
</dbReference>
<evidence type="ECO:0000313" key="4">
    <source>
        <dbReference type="EMBL" id="PFH36668.1"/>
    </source>
</evidence>
<dbReference type="AlphaFoldDB" id="A0A2A9MDT5"/>
<dbReference type="PRINTS" id="PR00625">
    <property type="entry name" value="JDOMAIN"/>
</dbReference>
<gene>
    <name evidence="4" type="ORF">BESB_048600</name>
</gene>
<feature type="compositionally biased region" description="Gly residues" evidence="2">
    <location>
        <begin position="110"/>
        <end position="123"/>
    </location>
</feature>
<dbReference type="FunFam" id="2.60.260.20:FF:000006">
    <property type="entry name" value="DnaJ subfamily B member 13"/>
    <property type="match status" value="1"/>
</dbReference>
<feature type="domain" description="J" evidence="3">
    <location>
        <begin position="37"/>
        <end position="105"/>
    </location>
</feature>
<dbReference type="SMART" id="SM00271">
    <property type="entry name" value="DnaJ"/>
    <property type="match status" value="1"/>
</dbReference>
<dbReference type="InterPro" id="IPR036869">
    <property type="entry name" value="J_dom_sf"/>
</dbReference>
<dbReference type="GO" id="GO:0051082">
    <property type="term" value="F:unfolded protein binding"/>
    <property type="evidence" value="ECO:0007669"/>
    <property type="project" value="InterPro"/>
</dbReference>
<dbReference type="Proteomes" id="UP000224006">
    <property type="component" value="Chromosome III"/>
</dbReference>
<dbReference type="EMBL" id="NWUJ01000003">
    <property type="protein sequence ID" value="PFH36668.1"/>
    <property type="molecule type" value="Genomic_DNA"/>
</dbReference>
<dbReference type="GO" id="GO:0051087">
    <property type="term" value="F:protein-folding chaperone binding"/>
    <property type="evidence" value="ECO:0007669"/>
    <property type="project" value="TreeGrafter"/>
</dbReference>
<accession>A0A2A9MDT5</accession>
<dbReference type="VEuPathDB" id="ToxoDB:BESB_048600"/>
<comment type="caution">
    <text evidence="4">The sequence shown here is derived from an EMBL/GenBank/DDBJ whole genome shotgun (WGS) entry which is preliminary data.</text>
</comment>
<keyword evidence="5" id="KW-1185">Reference proteome</keyword>
<dbReference type="Pfam" id="PF00226">
    <property type="entry name" value="DnaJ"/>
    <property type="match status" value="1"/>
</dbReference>
<dbReference type="FunFam" id="2.60.260.20:FF:000015">
    <property type="entry name" value="Heat shock protein 40"/>
    <property type="match status" value="1"/>
</dbReference>
<dbReference type="PANTHER" id="PTHR24078">
    <property type="entry name" value="DNAJ HOMOLOG SUBFAMILY C MEMBER"/>
    <property type="match status" value="1"/>
</dbReference>
<dbReference type="GO" id="GO:0006457">
    <property type="term" value="P:protein folding"/>
    <property type="evidence" value="ECO:0007669"/>
    <property type="project" value="InterPro"/>
</dbReference>
<protein>
    <submittedName>
        <fullName evidence="4">Putative heat shock protein 40</fullName>
    </submittedName>
</protein>
<dbReference type="GeneID" id="40309790"/>